<evidence type="ECO:0000259" key="6">
    <source>
        <dbReference type="PROSITE" id="PS50002"/>
    </source>
</evidence>
<feature type="repeat" description="ANK" evidence="4">
    <location>
        <begin position="209"/>
        <end position="241"/>
    </location>
</feature>
<dbReference type="SUPFAM" id="SSF48403">
    <property type="entry name" value="Ankyrin repeat"/>
    <property type="match status" value="1"/>
</dbReference>
<evidence type="ECO:0000256" key="4">
    <source>
        <dbReference type="PROSITE-ProRule" id="PRU00023"/>
    </source>
</evidence>
<evidence type="ECO:0000256" key="3">
    <source>
        <dbReference type="ARBA" id="ARBA00023043"/>
    </source>
</evidence>
<dbReference type="AlphaFoldDB" id="A0A669CLL8"/>
<dbReference type="SMART" id="SM00248">
    <property type="entry name" value="ANK"/>
    <property type="match status" value="6"/>
</dbReference>
<name>A0A669CLL8_ORENI</name>
<dbReference type="PROSITE" id="PS50297">
    <property type="entry name" value="ANK_REP_REGION"/>
    <property type="match status" value="6"/>
</dbReference>
<dbReference type="PROSITE" id="PS50002">
    <property type="entry name" value="SH3"/>
    <property type="match status" value="1"/>
</dbReference>
<evidence type="ECO:0000256" key="2">
    <source>
        <dbReference type="ARBA" id="ARBA00022737"/>
    </source>
</evidence>
<keyword evidence="8" id="KW-1185">Reference proteome</keyword>
<dbReference type="InterPro" id="IPR002110">
    <property type="entry name" value="Ankyrin_rpt"/>
</dbReference>
<dbReference type="InterPro" id="IPR036770">
    <property type="entry name" value="Ankyrin_rpt-contain_sf"/>
</dbReference>
<dbReference type="Gene3D" id="1.25.40.20">
    <property type="entry name" value="Ankyrin repeat-containing domain"/>
    <property type="match status" value="2"/>
</dbReference>
<feature type="repeat" description="ANK" evidence="4">
    <location>
        <begin position="171"/>
        <end position="195"/>
    </location>
</feature>
<dbReference type="InterPro" id="IPR033635">
    <property type="entry name" value="ANKS1/Caskin"/>
</dbReference>
<reference evidence="8" key="1">
    <citation type="submission" date="2012-01" db="EMBL/GenBank/DDBJ databases">
        <title>The Genome Sequence of Oreochromis niloticus (Nile Tilapia).</title>
        <authorList>
            <consortium name="Broad Institute Genome Assembly Team"/>
            <consortium name="Broad Institute Sequencing Platform"/>
            <person name="Di Palma F."/>
            <person name="Johnson J."/>
            <person name="Lander E.S."/>
            <person name="Lindblad-Toh K."/>
        </authorList>
    </citation>
    <scope>NUCLEOTIDE SEQUENCE [LARGE SCALE GENOMIC DNA]</scope>
</reference>
<dbReference type="PANTHER" id="PTHR24174">
    <property type="entry name" value="ANKYRIN REPEAT AND STERILE ALPHA MOTIF DOMAIN-CONTAINING PROTEIN 1"/>
    <property type="match status" value="1"/>
</dbReference>
<dbReference type="Pfam" id="PF12796">
    <property type="entry name" value="Ank_2"/>
    <property type="match status" value="2"/>
</dbReference>
<dbReference type="GeneTree" id="ENSGT00940000158025"/>
<dbReference type="PANTHER" id="PTHR24174:SF19">
    <property type="entry name" value="CASKIN-1 ISOFORM X1"/>
    <property type="match status" value="1"/>
</dbReference>
<keyword evidence="3 4" id="KW-0040">ANK repeat</keyword>
<dbReference type="PROSITE" id="PS50088">
    <property type="entry name" value="ANK_REPEAT"/>
    <property type="match status" value="6"/>
</dbReference>
<dbReference type="Gene3D" id="2.30.30.40">
    <property type="entry name" value="SH3 Domains"/>
    <property type="match status" value="1"/>
</dbReference>
<dbReference type="Proteomes" id="UP000005207">
    <property type="component" value="Linkage group LG6"/>
</dbReference>
<sequence>MFATDPLDPHTDALRVRSTPGGERLLINGSRSFPPALPAHAPIVAQSCGAEQLYAEDYFSKVVLRFYTMHLNVLSPLHHAALSGNKEMISLLLEAQAAVDIKDHKGMRPLHYAAWQGKTEPMKMLLKAGSSVNGQSDEGQIPLHLSAQHGHYDGSEMLLQHQSNPCISDAAGKTPLDLACEFGRVGVVQLLLSSNMCAAMLEPKPSDPNGVSPLHLAAKNGHIEVIRLLIQAGIDINRQSESGTALHQAALCGKTEVVRLLLDVRVRNTLSQTALDIVNQFTTTQASREIKQLLRDASAAMQVRALKDYCNNYDLTSLNIKAGDIITV</sequence>
<dbReference type="Ensembl" id="ENSONIT00000054109.1">
    <property type="protein sequence ID" value="ENSONIP00000047353.1"/>
    <property type="gene ID" value="ENSONIG00000042316.1"/>
</dbReference>
<protein>
    <recommendedName>
        <fullName evidence="6">SH3 domain-containing protein</fullName>
    </recommendedName>
</protein>
<feature type="repeat" description="ANK" evidence="4">
    <location>
        <begin position="138"/>
        <end position="170"/>
    </location>
</feature>
<evidence type="ECO:0000313" key="8">
    <source>
        <dbReference type="Proteomes" id="UP000005207"/>
    </source>
</evidence>
<dbReference type="InterPro" id="IPR001452">
    <property type="entry name" value="SH3_domain"/>
</dbReference>
<evidence type="ECO:0000256" key="5">
    <source>
        <dbReference type="PROSITE-ProRule" id="PRU00192"/>
    </source>
</evidence>
<accession>A0A669CLL8</accession>
<keyword evidence="1 5" id="KW-0728">SH3 domain</keyword>
<dbReference type="OMA" id="CICHDLV"/>
<organism evidence="7 8">
    <name type="scientific">Oreochromis niloticus</name>
    <name type="common">Nile tilapia</name>
    <name type="synonym">Tilapia nilotica</name>
    <dbReference type="NCBI Taxonomy" id="8128"/>
    <lineage>
        <taxon>Eukaryota</taxon>
        <taxon>Metazoa</taxon>
        <taxon>Chordata</taxon>
        <taxon>Craniata</taxon>
        <taxon>Vertebrata</taxon>
        <taxon>Euteleostomi</taxon>
        <taxon>Actinopterygii</taxon>
        <taxon>Neopterygii</taxon>
        <taxon>Teleostei</taxon>
        <taxon>Neoteleostei</taxon>
        <taxon>Acanthomorphata</taxon>
        <taxon>Ovalentaria</taxon>
        <taxon>Cichlomorphae</taxon>
        <taxon>Cichliformes</taxon>
        <taxon>Cichlidae</taxon>
        <taxon>African cichlids</taxon>
        <taxon>Pseudocrenilabrinae</taxon>
        <taxon>Oreochromini</taxon>
        <taxon>Oreochromis</taxon>
    </lineage>
</organism>
<feature type="domain" description="SH3" evidence="6">
    <location>
        <begin position="298"/>
        <end position="328"/>
    </location>
</feature>
<dbReference type="InParanoid" id="A0A669CLL8"/>
<feature type="repeat" description="ANK" evidence="4">
    <location>
        <begin position="72"/>
        <end position="104"/>
    </location>
</feature>
<evidence type="ECO:0000256" key="1">
    <source>
        <dbReference type="ARBA" id="ARBA00022443"/>
    </source>
</evidence>
<evidence type="ECO:0000313" key="7">
    <source>
        <dbReference type="Ensembl" id="ENSONIP00000047353.1"/>
    </source>
</evidence>
<dbReference type="PRINTS" id="PR01415">
    <property type="entry name" value="ANKYRIN"/>
</dbReference>
<dbReference type="Pfam" id="PF00023">
    <property type="entry name" value="Ank"/>
    <property type="match status" value="2"/>
</dbReference>
<proteinExistence type="predicted"/>
<feature type="repeat" description="ANK" evidence="4">
    <location>
        <begin position="241"/>
        <end position="263"/>
    </location>
</feature>
<keyword evidence="2" id="KW-0677">Repeat</keyword>
<reference evidence="7" key="2">
    <citation type="submission" date="2025-08" db="UniProtKB">
        <authorList>
            <consortium name="Ensembl"/>
        </authorList>
    </citation>
    <scope>IDENTIFICATION</scope>
</reference>
<feature type="repeat" description="ANK" evidence="4">
    <location>
        <begin position="105"/>
        <end position="137"/>
    </location>
</feature>
<reference evidence="7" key="3">
    <citation type="submission" date="2025-09" db="UniProtKB">
        <authorList>
            <consortium name="Ensembl"/>
        </authorList>
    </citation>
    <scope>IDENTIFICATION</scope>
</reference>